<reference evidence="2 3" key="1">
    <citation type="submission" date="2020-08" db="EMBL/GenBank/DDBJ databases">
        <authorList>
            <person name="Hejnol A."/>
        </authorList>
    </citation>
    <scope>NUCLEOTIDE SEQUENCE [LARGE SCALE GENOMIC DNA]</scope>
</reference>
<evidence type="ECO:0000313" key="2">
    <source>
        <dbReference type="EMBL" id="CAD5116763.1"/>
    </source>
</evidence>
<dbReference type="SUPFAM" id="SSF54236">
    <property type="entry name" value="Ubiquitin-like"/>
    <property type="match status" value="1"/>
</dbReference>
<dbReference type="GO" id="GO:0005085">
    <property type="term" value="F:guanyl-nucleotide exchange factor activity"/>
    <property type="evidence" value="ECO:0007669"/>
    <property type="project" value="TreeGrafter"/>
</dbReference>
<dbReference type="InterPro" id="IPR018979">
    <property type="entry name" value="FERM_N"/>
</dbReference>
<evidence type="ECO:0000313" key="3">
    <source>
        <dbReference type="Proteomes" id="UP000549394"/>
    </source>
</evidence>
<dbReference type="InterPro" id="IPR029071">
    <property type="entry name" value="Ubiquitin-like_domsf"/>
</dbReference>
<dbReference type="PANTHER" id="PTHR45858">
    <property type="entry name" value="FERM DOMAIN CONTAINING PROTEIN"/>
    <property type="match status" value="1"/>
</dbReference>
<dbReference type="PANTHER" id="PTHR45858:SF5">
    <property type="entry name" value="MOESIN_EZRIN_RADIXIN HOMOLOG 1"/>
    <property type="match status" value="1"/>
</dbReference>
<dbReference type="InterPro" id="IPR019747">
    <property type="entry name" value="FERM_CS"/>
</dbReference>
<dbReference type="OrthoDB" id="6235974at2759"/>
<evidence type="ECO:0000259" key="1">
    <source>
        <dbReference type="PROSITE" id="PS50057"/>
    </source>
</evidence>
<keyword evidence="3" id="KW-1185">Reference proteome</keyword>
<dbReference type="AlphaFoldDB" id="A0A7I8VM05"/>
<gene>
    <name evidence="2" type="ORF">DGYR_LOCUS5357</name>
</gene>
<organism evidence="2 3">
    <name type="scientific">Dimorphilus gyrociliatus</name>
    <dbReference type="NCBI Taxonomy" id="2664684"/>
    <lineage>
        <taxon>Eukaryota</taxon>
        <taxon>Metazoa</taxon>
        <taxon>Spiralia</taxon>
        <taxon>Lophotrochozoa</taxon>
        <taxon>Annelida</taxon>
        <taxon>Polychaeta</taxon>
        <taxon>Polychaeta incertae sedis</taxon>
        <taxon>Dinophilidae</taxon>
        <taxon>Dimorphilus</taxon>
    </lineage>
</organism>
<sequence>MRISPRSAKAYGATLYTEVVKKLKLIEADYFDLEFTETSGCNCWLDREKPVLKQLNPADYTLRFVVKFYTPDPGLLEDEYTR</sequence>
<dbReference type="PROSITE" id="PS50057">
    <property type="entry name" value="FERM_3"/>
    <property type="match status" value="1"/>
</dbReference>
<name>A0A7I8VM05_9ANNE</name>
<feature type="domain" description="FERM" evidence="1">
    <location>
        <begin position="1"/>
        <end position="82"/>
    </location>
</feature>
<proteinExistence type="predicted"/>
<dbReference type="EMBL" id="CAJFCJ010000006">
    <property type="protein sequence ID" value="CAD5116763.1"/>
    <property type="molecule type" value="Genomic_DNA"/>
</dbReference>
<comment type="caution">
    <text evidence="2">The sequence shown here is derived from an EMBL/GenBank/DDBJ whole genome shotgun (WGS) entry which is preliminary data.</text>
</comment>
<accession>A0A7I8VM05</accession>
<dbReference type="PROSITE" id="PS00660">
    <property type="entry name" value="FERM_1"/>
    <property type="match status" value="1"/>
</dbReference>
<dbReference type="Proteomes" id="UP000549394">
    <property type="component" value="Unassembled WGS sequence"/>
</dbReference>
<dbReference type="Pfam" id="PF09379">
    <property type="entry name" value="FERM_N"/>
    <property type="match status" value="1"/>
</dbReference>
<dbReference type="InterPro" id="IPR051835">
    <property type="entry name" value="RAC1-GEF"/>
</dbReference>
<protein>
    <submittedName>
        <fullName evidence="2">DgyrCDS5617</fullName>
    </submittedName>
</protein>
<dbReference type="Gene3D" id="3.10.20.90">
    <property type="entry name" value="Phosphatidylinositol 3-kinase Catalytic Subunit, Chain A, domain 1"/>
    <property type="match status" value="1"/>
</dbReference>
<dbReference type="InterPro" id="IPR000299">
    <property type="entry name" value="FERM_domain"/>
</dbReference>